<evidence type="ECO:0000313" key="2">
    <source>
        <dbReference type="Proteomes" id="UP000182054"/>
    </source>
</evidence>
<dbReference type="AlphaFoldDB" id="A0A1I0U4T4"/>
<proteinExistence type="predicted"/>
<organism evidence="1 2">
    <name type="scientific">Rhodococcoides kroppenstedtii</name>
    <dbReference type="NCBI Taxonomy" id="293050"/>
    <lineage>
        <taxon>Bacteria</taxon>
        <taxon>Bacillati</taxon>
        <taxon>Actinomycetota</taxon>
        <taxon>Actinomycetes</taxon>
        <taxon>Mycobacteriales</taxon>
        <taxon>Nocardiaceae</taxon>
        <taxon>Rhodococcoides</taxon>
    </lineage>
</organism>
<accession>A0A1I0U4T4</accession>
<sequence length="56" mass="6322">MMTGDRHDWTPEERRRVAAAAARASITMRERDGEVVTQWLRDVVDGKPISKADVPS</sequence>
<dbReference type="EMBL" id="FOJN01000013">
    <property type="protein sequence ID" value="SFA58998.1"/>
    <property type="molecule type" value="Genomic_DNA"/>
</dbReference>
<evidence type="ECO:0000313" key="1">
    <source>
        <dbReference type="EMBL" id="SFA58998.1"/>
    </source>
</evidence>
<name>A0A1I0U4T4_9NOCA</name>
<dbReference type="Proteomes" id="UP000182054">
    <property type="component" value="Unassembled WGS sequence"/>
</dbReference>
<gene>
    <name evidence="1" type="ORF">SAMN05444374_11377</name>
</gene>
<reference evidence="1 2" key="1">
    <citation type="submission" date="2016-10" db="EMBL/GenBank/DDBJ databases">
        <authorList>
            <person name="de Groot N.N."/>
        </authorList>
    </citation>
    <scope>NUCLEOTIDE SEQUENCE [LARGE SCALE GENOMIC DNA]</scope>
    <source>
        <strain evidence="1 2">DSM 44908</strain>
    </source>
</reference>
<protein>
    <submittedName>
        <fullName evidence="1">Uncharacterized protein</fullName>
    </submittedName>
</protein>